<dbReference type="SUPFAM" id="SSF101898">
    <property type="entry name" value="NHL repeat"/>
    <property type="match status" value="1"/>
</dbReference>
<feature type="compositionally biased region" description="Low complexity" evidence="18">
    <location>
        <begin position="213"/>
        <end position="226"/>
    </location>
</feature>
<proteinExistence type="inferred from homology"/>
<dbReference type="SUPFAM" id="SSF63825">
    <property type="entry name" value="YWTD domain"/>
    <property type="match status" value="1"/>
</dbReference>
<dbReference type="Ensembl" id="ENSOKIT00005025659.1">
    <property type="protein sequence ID" value="ENSOKIP00005024205.1"/>
    <property type="gene ID" value="ENSOKIG00005010263.1"/>
</dbReference>
<dbReference type="InterPro" id="IPR051216">
    <property type="entry name" value="Teneurin"/>
</dbReference>
<dbReference type="GO" id="GO:0043005">
    <property type="term" value="C:neuron projection"/>
    <property type="evidence" value="ECO:0007669"/>
    <property type="project" value="TreeGrafter"/>
</dbReference>
<dbReference type="InterPro" id="IPR009471">
    <property type="entry name" value="Ten_N"/>
</dbReference>
<dbReference type="Pfam" id="PF06484">
    <property type="entry name" value="Ten_N"/>
    <property type="match status" value="1"/>
</dbReference>
<dbReference type="Pfam" id="PF25021">
    <property type="entry name" value="TEN_NHL"/>
    <property type="match status" value="1"/>
</dbReference>
<sequence length="2672" mass="298402">MDVKERRPYCSLTKSRRDKERRYTGSSGDSEECGSGGGGGPGPRVPTQKSYSSSETLKAFDHQDSSRLLYSSRVKEMVHREQDEYTRQGQNFNLRQLGICEPSARRGLAFCSEMGSPMPSSLPSPSVTDHSHSQPPSPNLHDNQSSLLSSASAHPAVHESDEDEEEYTATLYLPVTQVTAHSHHEQPPNHHQQGQSTLPPAPPPHKQQPSVTALNHNSLSSRNRNPSPAPPAALPAELQTTPESVPLQDSWVLGSNVPLESRHFLFKTGTGTTPLFSTATPGYTMATGSVYSPPTRPLPRNTLSRSAFKFKKSSKYCSWRCTALSAVGLSVLLSVLLCYCIAMHLFGLNWQMQETEGYGFENGQGRSDTTPNTITALSADNGVFLQENNTIDTGEVDVGRRALQEVPPGIFWRSQLYIDQPQFLKFNISVQRDALVGVYGRKGLPPSHTQYDFVELLDGSRLITKEKRGLVEVEGVSRRARSVSVHEAGFIQYLDSGIWHLAFYNDGKNSELVSFNTIVIGQNVCCAHCIMCMLVCVFMHIHAVHTNIVPLCPIAASCPVLCSGNGQYSRGRCLCFSGWKGTECDVPSNQCIDIHCGGHGICIMGICACNTGYKGDNCEEVDCLDPGCSAHGVCIHGECHCSPGWGGTNCETLKTMCPDQCSGHGTYQSESGTCTCDTNWTGPDCSVEVCVVDCGPHGVCFGGSCRCEEGWTGTVCDQKACHPMCTKNGVCKEGKCECNQGWTGEHCNIEGCPGLCNNNGRCTLDQNGWHCVCQSGWRGAGCDVAMETLCTDGKDNEGDGLVDCMDPDCCLQTSCQTQPYCRGSPDPSDIISQSPSSLMPQHAARSFYQRIRFLVGPEGSHVITGDNPFNKSLVSIIRGQVLTADGTPLIGVNVTFVHYPDHGYTVTRKDGMFDLLTNGGASLTLSFERAPFLIQYRTVWIPWNVFYVMDTLVMKKEENDIPSCDLSGFIRPSPVIVASPLSTCFRSSPEDGPIIPETQVLQEETSIPGSDLNLLYLGSRAAGYKPVLKVTMTQASVPFNLMKVHLMVAVVGRLFQKWFPAQPNLSYTFIWDKTDAYNQKVYGLSEAVVSVGFEYESCLDLILWEKRTATLQGYELDASNMGGWTLDKHHILDIQNERVHLLLLNLLPFPLCPATPCITVDNNWYIYFLPLITFPLCPTTPGITVDKNGYIYFLPLITFPLCPTTPGVTVDKNGYIYFLPLITFPLCPTTPGITVDKNGYIYFLPLITFPLCPTTPGITVDKNGYIYFVDGTMIRKVDRNGIISTLLGSNDLTSARPLTCDTSMHIRQVRLEWPTALAINPMDNSIYVLDNNVVLQITENRQVRIVAGRPMHCQVPGIEYTLGKRAVQTMLEGAAAIALSYSGVLYIAETDEKKIHRIRQVSTGGDITPLAGALSDCDCKNDANCDCYQTGDGYAKDARLNSPSSLVVSPDGTLYVADLGNIRIRAVRRNQPPSGSAVSGPGSFEVASPSSQELYVFDSNGTHQFTMSLVTGDYKYNFSYSNEEDVTAVTDSSGNTLRIRRDPNRMPVRIVAPDNQVIWLTIGTNGGLKTLTAQGQELVLFTYHGNSGLLATKTIQIGWTTFYDYDSEGRLTNVTFPTGVVTNLHGDMTGAITVDIETSGRDEDVSITTNLSSIDSFYTLVQDQLRNSYQVGYDHSLRVIYANGMDTHYQTEPHILAGAANPTVARRNMTLPGENGQNLVEWRFRKEQTRGKVIVFGRKLRVNGRNLLSVDYDRTLRTEKIYDDHRKFLLKIVYDTQGHPTLWVPSSKLLSVNLTYSSTGQVTSLQRGPTTERVEYDGQGRIVSRVFADGKTWSYTYLDKSMVLLLHSQRQYIFDYDLLDRLSAVTMPSVARHTMQTIRSLGYYRNIYNPPESNASVTVDYSEDGQLLRVAHLGTGRRILYKYRRQNKMAEILYDSTRVSFTYDETAGVLKTVNLQSEGFICSIRYRQIGPLVDRQIFRFSEDGMVNARFDYTYDNSFRVTSMQAVINETPLPIDLYQFDDISGKVEQFGKFGVIYYDINQIISTAVMTYTKHFDVHGRIKEIQYEIFRSLMYWITIQYDNMGRVTKREIKIGPFANTTKYGYEYDVDGQLQTVYLNEKMMWRYNYDLNGNLHLLNPGNSARLTPLRYDLRDRITRLGDVQYRLDDDGFLRQRGAEIFEYNSKGLLERVYSKGNSWTIQYRYDGLGRRVASRTSLGQHLQFFYADLNYPTRITHVYNHSSSEITSLYYDLQGHLFAMEISSGEEFYIACDNTGTPLAVFSSNGLLLKQVQYTAYGEVYFDSNPDFVLVIGFHGGLYDPLTRLLHFGDRDYDIPAGRWTTPDIGTWTRVGKDPAPFNLYMFRNNNPVSKVHEVKEYVTDVNIWLVTFGFHLHNAIPGFPIPKFDLTQPSLEMKKSQLWDDLPSISGVQQEVTRQAKAFLSFERMPEIQLSRRRSNREKPWLWFATAKSLIGKGVMLAVTQGRVVTNALNIANEDCIKVAAVLNNAFYLEDLHFTVEGRDTHYFIKTSLPESDLGALRLTSGRKSLENGVNVTVSQSTTVVNGRTRRFADVELQYGALALHVRYGMTLDEEKARVLEQARQKALSSAWSREQQRVREGEEGVRLWTEGEKRQLLSGGKVLGYDGYYVLSIEQYPELADSANNIQFLRQSEIGKR</sequence>
<dbReference type="FunFam" id="2.10.25.10:FF:000013">
    <property type="entry name" value="Teneurin transmembrane protein 4"/>
    <property type="match status" value="1"/>
</dbReference>
<evidence type="ECO:0000256" key="1">
    <source>
        <dbReference type="ARBA" id="ARBA00004162"/>
    </source>
</evidence>
<dbReference type="GeneTree" id="ENSGT01030000234566"/>
<dbReference type="PROSITE" id="PS51361">
    <property type="entry name" value="TENEURIN_N"/>
    <property type="match status" value="1"/>
</dbReference>
<evidence type="ECO:0000256" key="16">
    <source>
        <dbReference type="ARBA" id="ARBA00083960"/>
    </source>
</evidence>
<gene>
    <name evidence="22" type="primary">TENM3</name>
</gene>
<dbReference type="InterPro" id="IPR057627">
    <property type="entry name" value="FN-plug_TEN1-4"/>
</dbReference>
<evidence type="ECO:0000313" key="22">
    <source>
        <dbReference type="Ensembl" id="ENSOKIP00005024205.1"/>
    </source>
</evidence>
<dbReference type="PANTHER" id="PTHR11219">
    <property type="entry name" value="TENEURIN AND N-ACETYLGLUCOSAMINE-1-PHOSPHODIESTER ALPHA-N-ACETYLGLUCOSAMINIDASE"/>
    <property type="match status" value="1"/>
</dbReference>
<evidence type="ECO:0000256" key="9">
    <source>
        <dbReference type="ARBA" id="ARBA00023136"/>
    </source>
</evidence>
<dbReference type="Proteomes" id="UP000694557">
    <property type="component" value="Unassembled WGS sequence"/>
</dbReference>
<feature type="domain" description="EGF-like" evidence="20">
    <location>
        <begin position="653"/>
        <end position="686"/>
    </location>
</feature>
<dbReference type="InterPro" id="IPR006530">
    <property type="entry name" value="YD"/>
</dbReference>
<evidence type="ECO:0000256" key="11">
    <source>
        <dbReference type="ARBA" id="ARBA00023180"/>
    </source>
</evidence>
<keyword evidence="5 17" id="KW-0245">EGF-like domain</keyword>
<dbReference type="PROSITE" id="PS00022">
    <property type="entry name" value="EGF_1"/>
    <property type="match status" value="3"/>
</dbReference>
<feature type="transmembrane region" description="Helical" evidence="19">
    <location>
        <begin position="321"/>
        <end position="346"/>
    </location>
</feature>
<keyword evidence="4" id="KW-1003">Cell membrane</keyword>
<dbReference type="GO" id="GO:0046982">
    <property type="term" value="F:protein heterodimerization activity"/>
    <property type="evidence" value="ECO:0007669"/>
    <property type="project" value="TreeGrafter"/>
</dbReference>
<evidence type="ECO:0000256" key="2">
    <source>
        <dbReference type="ARBA" id="ARBA00004316"/>
    </source>
</evidence>
<organism evidence="22 23">
    <name type="scientific">Oncorhynchus kisutch</name>
    <name type="common">Coho salmon</name>
    <name type="synonym">Salmo kisutch</name>
    <dbReference type="NCBI Taxonomy" id="8019"/>
    <lineage>
        <taxon>Eukaryota</taxon>
        <taxon>Metazoa</taxon>
        <taxon>Chordata</taxon>
        <taxon>Craniata</taxon>
        <taxon>Vertebrata</taxon>
        <taxon>Euteleostomi</taxon>
        <taxon>Actinopterygii</taxon>
        <taxon>Neopterygii</taxon>
        <taxon>Teleostei</taxon>
        <taxon>Protacanthopterygii</taxon>
        <taxon>Salmoniformes</taxon>
        <taxon>Salmonidae</taxon>
        <taxon>Salmoninae</taxon>
        <taxon>Oncorhynchus</taxon>
    </lineage>
</organism>
<dbReference type="Pfam" id="PF23093">
    <property type="entry name" value="GBD_Tenm3"/>
    <property type="match status" value="1"/>
</dbReference>
<dbReference type="Gene3D" id="2.180.10.10">
    <property type="entry name" value="RHS repeat-associated core"/>
    <property type="match status" value="2"/>
</dbReference>
<feature type="domain" description="Teneurin N-terminal" evidence="21">
    <location>
        <begin position="1"/>
        <end position="321"/>
    </location>
</feature>
<dbReference type="Pfam" id="PF25023">
    <property type="entry name" value="TEN_YD-shell"/>
    <property type="match status" value="1"/>
</dbReference>
<evidence type="ECO:0000256" key="5">
    <source>
        <dbReference type="ARBA" id="ARBA00022536"/>
    </source>
</evidence>
<dbReference type="InterPro" id="IPR057629">
    <property type="entry name" value="Teneurin1-4_GBD"/>
</dbReference>
<evidence type="ECO:0000256" key="15">
    <source>
        <dbReference type="ARBA" id="ARBA00081435"/>
    </source>
</evidence>
<dbReference type="GO" id="GO:0048666">
    <property type="term" value="P:neuron development"/>
    <property type="evidence" value="ECO:0007669"/>
    <property type="project" value="TreeGrafter"/>
</dbReference>
<keyword evidence="12" id="KW-0966">Cell projection</keyword>
<dbReference type="NCBIfam" id="TIGR03696">
    <property type="entry name" value="Rhs_assc_core"/>
    <property type="match status" value="1"/>
</dbReference>
<evidence type="ECO:0000256" key="18">
    <source>
        <dbReference type="SAM" id="MobiDB-lite"/>
    </source>
</evidence>
<evidence type="ECO:0000256" key="14">
    <source>
        <dbReference type="ARBA" id="ARBA00077040"/>
    </source>
</evidence>
<dbReference type="Pfam" id="PF25024">
    <property type="entry name" value="EGF_TEN"/>
    <property type="match status" value="1"/>
</dbReference>
<evidence type="ECO:0000313" key="23">
    <source>
        <dbReference type="Proteomes" id="UP000694557"/>
    </source>
</evidence>
<dbReference type="NCBIfam" id="TIGR01643">
    <property type="entry name" value="YD_repeat_2x"/>
    <property type="match status" value="1"/>
</dbReference>
<dbReference type="Gene3D" id="2.10.25.10">
    <property type="entry name" value="Laminin"/>
    <property type="match status" value="5"/>
</dbReference>
<keyword evidence="6 19" id="KW-0812">Transmembrane</keyword>
<dbReference type="Gene3D" id="2.120.10.30">
    <property type="entry name" value="TolB, C-terminal domain"/>
    <property type="match status" value="2"/>
</dbReference>
<reference evidence="22" key="1">
    <citation type="submission" date="2025-08" db="UniProtKB">
        <authorList>
            <consortium name="Ensembl"/>
        </authorList>
    </citation>
    <scope>IDENTIFICATION</scope>
</reference>
<dbReference type="FunFam" id="2.120.10.30:FF:000005">
    <property type="entry name" value="Teneurin transmembrane protein 4"/>
    <property type="match status" value="1"/>
</dbReference>
<dbReference type="InterPro" id="IPR008969">
    <property type="entry name" value="CarboxyPept-like_regulatory"/>
</dbReference>
<evidence type="ECO:0000256" key="10">
    <source>
        <dbReference type="ARBA" id="ARBA00023157"/>
    </source>
</evidence>
<dbReference type="InterPro" id="IPR022385">
    <property type="entry name" value="Rhs_assc_core"/>
</dbReference>
<evidence type="ECO:0000259" key="21">
    <source>
        <dbReference type="PROSITE" id="PS51361"/>
    </source>
</evidence>
<feature type="domain" description="EGF-like" evidence="20">
    <location>
        <begin position="619"/>
        <end position="651"/>
    </location>
</feature>
<dbReference type="PROSITE" id="PS50026">
    <property type="entry name" value="EGF_3"/>
    <property type="match status" value="3"/>
</dbReference>
<dbReference type="Pfam" id="PF25020">
    <property type="entry name" value="TTR_TEN1-4"/>
    <property type="match status" value="1"/>
</dbReference>
<protein>
    <recommendedName>
        <fullName evidence="13">Teneurin-3</fullName>
    </recommendedName>
    <alternativeName>
        <fullName evidence="15">Protein Odd Oz/ten-m homolog 3</fullName>
    </alternativeName>
    <alternativeName>
        <fullName evidence="14">Tenascin-M3</fullName>
    </alternativeName>
    <alternativeName>
        <fullName evidence="16">Teneurin transmembrane protein 3</fullName>
    </alternativeName>
</protein>
<feature type="region of interest" description="Disordered" evidence="18">
    <location>
        <begin position="111"/>
        <end position="166"/>
    </location>
</feature>
<evidence type="ECO:0000256" key="13">
    <source>
        <dbReference type="ARBA" id="ARBA00068161"/>
    </source>
</evidence>
<evidence type="ECO:0000256" key="19">
    <source>
        <dbReference type="SAM" id="Phobius"/>
    </source>
</evidence>
<dbReference type="FunFam" id="2.10.25.10:FF:000021">
    <property type="entry name" value="Teneurin transmembrane protein 2"/>
    <property type="match status" value="1"/>
</dbReference>
<name>A0A8C7FA43_ONCKI</name>
<feature type="disulfide bond" evidence="17">
    <location>
        <begin position="676"/>
        <end position="685"/>
    </location>
</feature>
<evidence type="ECO:0000256" key="6">
    <source>
        <dbReference type="ARBA" id="ARBA00022692"/>
    </source>
</evidence>
<dbReference type="InterPro" id="IPR056820">
    <property type="entry name" value="TEN_TTR-like"/>
</dbReference>
<evidence type="ECO:0000259" key="20">
    <source>
        <dbReference type="PROSITE" id="PS50026"/>
    </source>
</evidence>
<dbReference type="FunFam" id="2.180.10.10:FF:000004">
    <property type="entry name" value="Teneurin transmembrane protein 3"/>
    <property type="match status" value="1"/>
</dbReference>
<dbReference type="PROSITE" id="PS01186">
    <property type="entry name" value="EGF_2"/>
    <property type="match status" value="3"/>
</dbReference>
<dbReference type="InterPro" id="IPR011042">
    <property type="entry name" value="6-blade_b-propeller_TolB-like"/>
</dbReference>
<evidence type="ECO:0000256" key="7">
    <source>
        <dbReference type="ARBA" id="ARBA00022737"/>
    </source>
</evidence>
<dbReference type="GO" id="GO:0007165">
    <property type="term" value="P:signal transduction"/>
    <property type="evidence" value="ECO:0007669"/>
    <property type="project" value="InterPro"/>
</dbReference>
<feature type="compositionally biased region" description="Polar residues" evidence="18">
    <location>
        <begin position="47"/>
        <end position="56"/>
    </location>
</feature>
<dbReference type="Pfam" id="PF15636">
    <property type="entry name" value="Tox-GHH"/>
    <property type="match status" value="1"/>
</dbReference>
<feature type="compositionally biased region" description="Polar residues" evidence="18">
    <location>
        <begin position="189"/>
        <end position="198"/>
    </location>
</feature>
<evidence type="ECO:0000256" key="8">
    <source>
        <dbReference type="ARBA" id="ARBA00022989"/>
    </source>
</evidence>
<evidence type="ECO:0000256" key="12">
    <source>
        <dbReference type="ARBA" id="ARBA00023273"/>
    </source>
</evidence>
<feature type="disulfide bond" evidence="17">
    <location>
        <begin position="752"/>
        <end position="762"/>
    </location>
</feature>
<keyword evidence="9 19" id="KW-0472">Membrane</keyword>
<evidence type="ECO:0000256" key="4">
    <source>
        <dbReference type="ARBA" id="ARBA00022475"/>
    </source>
</evidence>
<keyword evidence="11" id="KW-0325">Glycoprotein</keyword>
<dbReference type="GO" id="GO:0050839">
    <property type="term" value="F:cell adhesion molecule binding"/>
    <property type="evidence" value="ECO:0007669"/>
    <property type="project" value="TreeGrafter"/>
</dbReference>
<dbReference type="GO" id="GO:0005886">
    <property type="term" value="C:plasma membrane"/>
    <property type="evidence" value="ECO:0007669"/>
    <property type="project" value="UniProtKB-SubCell"/>
</dbReference>
<keyword evidence="8 19" id="KW-1133">Transmembrane helix</keyword>
<keyword evidence="10 17" id="KW-1015">Disulfide bond</keyword>
<dbReference type="SMART" id="SM00181">
    <property type="entry name" value="EGF"/>
    <property type="match status" value="7"/>
</dbReference>
<feature type="domain" description="EGF-like" evidence="20">
    <location>
        <begin position="748"/>
        <end position="783"/>
    </location>
</feature>
<dbReference type="Pfam" id="PF23538">
    <property type="entry name" value="Teneurin_ABD"/>
    <property type="match status" value="1"/>
</dbReference>
<dbReference type="SUPFAM" id="SSF49464">
    <property type="entry name" value="Carboxypeptidase regulatory domain-like"/>
    <property type="match status" value="1"/>
</dbReference>
<dbReference type="Pfam" id="PF24329">
    <property type="entry name" value="FN-plug_TEN1-4"/>
    <property type="match status" value="1"/>
</dbReference>
<feature type="region of interest" description="Disordered" evidence="18">
    <location>
        <begin position="179"/>
        <end position="235"/>
    </location>
</feature>
<dbReference type="InterPro" id="IPR000742">
    <property type="entry name" value="EGF"/>
</dbReference>
<evidence type="ECO:0000256" key="17">
    <source>
        <dbReference type="PROSITE-ProRule" id="PRU00076"/>
    </source>
</evidence>
<dbReference type="InterPro" id="IPR056822">
    <property type="entry name" value="TEN_NHL"/>
</dbReference>
<dbReference type="FunFam" id="2.10.25.10:FF:000016">
    <property type="entry name" value="Teneurin transmembrane protein 2"/>
    <property type="match status" value="1"/>
</dbReference>
<dbReference type="InterPro" id="IPR028916">
    <property type="entry name" value="Tox-GHH_dom"/>
</dbReference>
<feature type="compositionally biased region" description="Low complexity" evidence="18">
    <location>
        <begin position="116"/>
        <end position="126"/>
    </location>
</feature>
<keyword evidence="7" id="KW-0677">Repeat</keyword>
<comment type="similarity">
    <text evidence="3">Belongs to the tenascin family. Teneurin subfamily.</text>
</comment>
<evidence type="ECO:0000256" key="3">
    <source>
        <dbReference type="ARBA" id="ARBA00009385"/>
    </source>
</evidence>
<dbReference type="GO" id="GO:0042803">
    <property type="term" value="F:protein homodimerization activity"/>
    <property type="evidence" value="ECO:0007669"/>
    <property type="project" value="TreeGrafter"/>
</dbReference>
<feature type="disulfide bond" evidence="17">
    <location>
        <begin position="773"/>
        <end position="782"/>
    </location>
</feature>
<comment type="subcellular location">
    <subcellularLocation>
        <location evidence="1">Cell membrane</location>
        <topology evidence="1">Single-pass membrane protein</topology>
    </subcellularLocation>
    <subcellularLocation>
        <location evidence="2">Cell projection</location>
    </subcellularLocation>
</comment>
<reference evidence="22" key="2">
    <citation type="submission" date="2025-09" db="UniProtKB">
        <authorList>
            <consortium name="Ensembl"/>
        </authorList>
    </citation>
    <scope>IDENTIFICATION</scope>
</reference>
<dbReference type="InterPro" id="IPR056823">
    <property type="entry name" value="TEN-like_YD-shell"/>
</dbReference>
<dbReference type="CDD" id="cd00054">
    <property type="entry name" value="EGF_CA"/>
    <property type="match status" value="3"/>
</dbReference>
<feature type="disulfide bond" evidence="17">
    <location>
        <begin position="641"/>
        <end position="650"/>
    </location>
</feature>
<keyword evidence="23" id="KW-1185">Reference proteome</keyword>
<feature type="region of interest" description="Disordered" evidence="18">
    <location>
        <begin position="1"/>
        <end position="65"/>
    </location>
</feature>
<dbReference type="GO" id="GO:0007157">
    <property type="term" value="P:heterophilic cell-cell adhesion via plasma membrane cell adhesion molecules"/>
    <property type="evidence" value="ECO:0007669"/>
    <property type="project" value="TreeGrafter"/>
</dbReference>
<dbReference type="PANTHER" id="PTHR11219:SF65">
    <property type="entry name" value="TENEURIN-3"/>
    <property type="match status" value="1"/>
</dbReference>
<accession>A0A8C7FA43</accession>
<comment type="caution">
    <text evidence="17">Lacks conserved residue(s) required for the propagation of feature annotation.</text>
</comment>